<dbReference type="Gene3D" id="3.40.50.1820">
    <property type="entry name" value="alpha/beta hydrolase"/>
    <property type="match status" value="1"/>
</dbReference>
<organism evidence="4 5">
    <name type="scientific">Plantactinospora solaniradicis</name>
    <dbReference type="NCBI Taxonomy" id="1723736"/>
    <lineage>
        <taxon>Bacteria</taxon>
        <taxon>Bacillati</taxon>
        <taxon>Actinomycetota</taxon>
        <taxon>Actinomycetes</taxon>
        <taxon>Micromonosporales</taxon>
        <taxon>Micromonosporaceae</taxon>
        <taxon>Plantactinospora</taxon>
    </lineage>
</organism>
<name>A0ABW1KC23_9ACTN</name>
<evidence type="ECO:0000313" key="5">
    <source>
        <dbReference type="Proteomes" id="UP001596203"/>
    </source>
</evidence>
<protein>
    <submittedName>
        <fullName evidence="4">Alpha/beta fold hydrolase</fullName>
    </submittedName>
</protein>
<dbReference type="InterPro" id="IPR000073">
    <property type="entry name" value="AB_hydrolase_1"/>
</dbReference>
<dbReference type="InterPro" id="IPR029058">
    <property type="entry name" value="AB_hydrolase_fold"/>
</dbReference>
<keyword evidence="2 4" id="KW-0378">Hydrolase</keyword>
<reference evidence="5" key="1">
    <citation type="journal article" date="2019" name="Int. J. Syst. Evol. Microbiol.">
        <title>The Global Catalogue of Microorganisms (GCM) 10K type strain sequencing project: providing services to taxonomists for standard genome sequencing and annotation.</title>
        <authorList>
            <consortium name="The Broad Institute Genomics Platform"/>
            <consortium name="The Broad Institute Genome Sequencing Center for Infectious Disease"/>
            <person name="Wu L."/>
            <person name="Ma J."/>
        </authorList>
    </citation>
    <scope>NUCLEOTIDE SEQUENCE [LARGE SCALE GENOMIC DNA]</scope>
    <source>
        <strain evidence="5">ZS-35-S2</strain>
    </source>
</reference>
<dbReference type="PANTHER" id="PTHR43248:SF30">
    <property type="entry name" value="AB HYDROLASE-1 DOMAIN-CONTAINING PROTEIN"/>
    <property type="match status" value="1"/>
</dbReference>
<dbReference type="InterPro" id="IPR051601">
    <property type="entry name" value="Serine_prot/Carboxylest_S33"/>
</dbReference>
<feature type="domain" description="AB hydrolase-1" evidence="3">
    <location>
        <begin position="98"/>
        <end position="444"/>
    </location>
</feature>
<sequence length="508" mass="53773">MLWKGNSTRHRVIRRVATLGTAIAAAVTVVGAGAPGVSGAAPPRAAPTIDWSSCAGDATAQCGTLSVPVDWDHPTGPRFDLALARRTATDPAARVGSLVFGPGGPGDSGVSRVVTGVSRFSAELRRRFDIVSFDPRGVGQSSPVRCSTELLGQRPAPVLTSQADFDATVAYNRRLREDCRARTGPVFDHVDTLSMARDLDAVRAALGETELTYHGSSYGTLLGEQYAELFPHRVRAMVLESVVDHSLDTRAFLNTQTATAQDSFDAFVAWCDRTESCALYGRDISAIWADLLDRAGRGEVPDPKDPSATLSPYALSGFLAPRALYGPDWAGLAGTISTLSGQAASGAGPAPATDSTEEAVRTSSNPLAIFCQDWSLPVRDYREYARRIREMARIGTDLPYPQALAVVESCLGAPAVDNPQHRLRVRTDRPLLLINSRHDPAAGHNWASNVARQLGTHGVLLTYEGAGHGSYNASPCMTGAVDRYLISTITPAPGASCPAVEPTPSGAG</sequence>
<keyword evidence="5" id="KW-1185">Reference proteome</keyword>
<evidence type="ECO:0000256" key="2">
    <source>
        <dbReference type="ARBA" id="ARBA00022801"/>
    </source>
</evidence>
<dbReference type="Pfam" id="PF00561">
    <property type="entry name" value="Abhydrolase_1"/>
    <property type="match status" value="1"/>
</dbReference>
<proteinExistence type="inferred from homology"/>
<dbReference type="GO" id="GO:0016787">
    <property type="term" value="F:hydrolase activity"/>
    <property type="evidence" value="ECO:0007669"/>
    <property type="project" value="UniProtKB-KW"/>
</dbReference>
<evidence type="ECO:0000256" key="1">
    <source>
        <dbReference type="ARBA" id="ARBA00010088"/>
    </source>
</evidence>
<dbReference type="SUPFAM" id="SSF53474">
    <property type="entry name" value="alpha/beta-Hydrolases"/>
    <property type="match status" value="1"/>
</dbReference>
<comment type="similarity">
    <text evidence="1">Belongs to the peptidase S33 family.</text>
</comment>
<comment type="caution">
    <text evidence="4">The sequence shown here is derived from an EMBL/GenBank/DDBJ whole genome shotgun (WGS) entry which is preliminary data.</text>
</comment>
<dbReference type="Proteomes" id="UP001596203">
    <property type="component" value="Unassembled WGS sequence"/>
</dbReference>
<evidence type="ECO:0000259" key="3">
    <source>
        <dbReference type="Pfam" id="PF00561"/>
    </source>
</evidence>
<gene>
    <name evidence="4" type="ORF">ACFP2T_23145</name>
</gene>
<evidence type="ECO:0000313" key="4">
    <source>
        <dbReference type="EMBL" id="MFC6019095.1"/>
    </source>
</evidence>
<accession>A0ABW1KC23</accession>
<dbReference type="PANTHER" id="PTHR43248">
    <property type="entry name" value="2-SUCCINYL-6-HYDROXY-2,4-CYCLOHEXADIENE-1-CARBOXYLATE SYNTHASE"/>
    <property type="match status" value="1"/>
</dbReference>
<dbReference type="RefSeq" id="WP_377424885.1">
    <property type="nucleotide sequence ID" value="NZ_JBHSPR010000018.1"/>
</dbReference>
<dbReference type="EMBL" id="JBHSPR010000018">
    <property type="protein sequence ID" value="MFC6019095.1"/>
    <property type="molecule type" value="Genomic_DNA"/>
</dbReference>